<evidence type="ECO:0000259" key="2">
    <source>
        <dbReference type="Pfam" id="PF01434"/>
    </source>
</evidence>
<evidence type="ECO:0000256" key="1">
    <source>
        <dbReference type="SAM" id="MobiDB-lite"/>
    </source>
</evidence>
<feature type="domain" description="Peptidase M41" evidence="2">
    <location>
        <begin position="317"/>
        <end position="460"/>
    </location>
</feature>
<evidence type="ECO:0000313" key="4">
    <source>
        <dbReference type="Proteomes" id="UP001620626"/>
    </source>
</evidence>
<dbReference type="AlphaFoldDB" id="A0ABD2KTE4"/>
<feature type="region of interest" description="Disordered" evidence="1">
    <location>
        <begin position="248"/>
        <end position="329"/>
    </location>
</feature>
<dbReference type="Pfam" id="PF01434">
    <property type="entry name" value="Peptidase_M41"/>
    <property type="match status" value="1"/>
</dbReference>
<evidence type="ECO:0000313" key="3">
    <source>
        <dbReference type="EMBL" id="KAL3106163.1"/>
    </source>
</evidence>
<name>A0ABD2KTE4_9BILA</name>
<feature type="region of interest" description="Disordered" evidence="1">
    <location>
        <begin position="504"/>
        <end position="556"/>
    </location>
</feature>
<dbReference type="Proteomes" id="UP001620626">
    <property type="component" value="Unassembled WGS sequence"/>
</dbReference>
<protein>
    <recommendedName>
        <fullName evidence="2">Peptidase M41 domain-containing protein</fullName>
    </recommendedName>
</protein>
<dbReference type="Gene3D" id="1.20.58.760">
    <property type="entry name" value="Peptidase M41"/>
    <property type="match status" value="1"/>
</dbReference>
<feature type="compositionally biased region" description="Polar residues" evidence="1">
    <location>
        <begin position="512"/>
        <end position="533"/>
    </location>
</feature>
<organism evidence="3 4">
    <name type="scientific">Heterodera trifolii</name>
    <dbReference type="NCBI Taxonomy" id="157864"/>
    <lineage>
        <taxon>Eukaryota</taxon>
        <taxon>Metazoa</taxon>
        <taxon>Ecdysozoa</taxon>
        <taxon>Nematoda</taxon>
        <taxon>Chromadorea</taxon>
        <taxon>Rhabditida</taxon>
        <taxon>Tylenchina</taxon>
        <taxon>Tylenchomorpha</taxon>
        <taxon>Tylenchoidea</taxon>
        <taxon>Heteroderidae</taxon>
        <taxon>Heteroderinae</taxon>
        <taxon>Heterodera</taxon>
    </lineage>
</organism>
<accession>A0ABD2KTE4</accession>
<feature type="compositionally biased region" description="Basic and acidic residues" evidence="1">
    <location>
        <begin position="262"/>
        <end position="329"/>
    </location>
</feature>
<proteinExistence type="predicted"/>
<feature type="compositionally biased region" description="Acidic residues" evidence="1">
    <location>
        <begin position="547"/>
        <end position="556"/>
    </location>
</feature>
<dbReference type="EMBL" id="JBICBT010000659">
    <property type="protein sequence ID" value="KAL3106163.1"/>
    <property type="molecule type" value="Genomic_DNA"/>
</dbReference>
<feature type="compositionally biased region" description="Polar residues" evidence="1">
    <location>
        <begin position="222"/>
        <end position="235"/>
    </location>
</feature>
<gene>
    <name evidence="3" type="ORF">niasHT_016850</name>
</gene>
<feature type="region of interest" description="Disordered" evidence="1">
    <location>
        <begin position="199"/>
        <end position="235"/>
    </location>
</feature>
<dbReference type="SUPFAM" id="SSF140990">
    <property type="entry name" value="FtsH protease domain-like"/>
    <property type="match status" value="1"/>
</dbReference>
<dbReference type="InterPro" id="IPR000642">
    <property type="entry name" value="Peptidase_M41"/>
</dbReference>
<reference evidence="3 4" key="1">
    <citation type="submission" date="2024-10" db="EMBL/GenBank/DDBJ databases">
        <authorList>
            <person name="Kim D."/>
        </authorList>
    </citation>
    <scope>NUCLEOTIDE SEQUENCE [LARGE SCALE GENOMIC DNA]</scope>
    <source>
        <strain evidence="3">BH-2024</strain>
    </source>
</reference>
<dbReference type="InterPro" id="IPR037219">
    <property type="entry name" value="Peptidase_M41-like"/>
</dbReference>
<keyword evidence="4" id="KW-1185">Reference proteome</keyword>
<sequence>MKFNSLMTNASDADSQFLALTILNFVPNQLSPCSSLAYSSSAGSVTPPLSIFVDDYLRVIYSHGQWCFCHRVNGCGAKATPATVTTEIIAHGQQQQQKQHGQQCGIFPRSHVVTPKNGNSGGTNCEKDEAMEMVAEITETAKAKLKHSQIWSVLCRLNLVINDEKPLCRCEQFENGVRRAHLLHSRSNGTAAATALGHSAHGRAARTPNGHRPAVGRGKCRTVSSDGLSGQQWPNNCDRWKSLNFKMEPAREIAKTTTGRIDTNEGGEKREEDKKGAENEDKKGAENEDKKGAENEEDKKREDEARKKEVDQYKKEMSSADRKLLSTHEASHSAIARASGAYIPTYLRMNCDCTGAAWRRPIPRCKTVKQLKMDVVIEYSGRAAELKLIGEATSGSGKDITKATDIIMSITRSLAMSGGPGRTWLNYEIATPSASDLEWFRAREQEISIECQTEAEKQVDKHWDCISALATALDESPMWEMNEDELKKFFDEWDAKNARPAAALPVTDLPPGTSNAPTEQETPTVIGQTTADGQNVPPLKKAKNDTGVDEDGEKYC</sequence>
<comment type="caution">
    <text evidence="3">The sequence shown here is derived from an EMBL/GenBank/DDBJ whole genome shotgun (WGS) entry which is preliminary data.</text>
</comment>